<evidence type="ECO:0000313" key="3">
    <source>
        <dbReference type="Proteomes" id="UP001432062"/>
    </source>
</evidence>
<accession>A0ABZ1YS61</accession>
<reference evidence="2" key="1">
    <citation type="submission" date="2022-10" db="EMBL/GenBank/DDBJ databases">
        <title>The complete genomes of actinobacterial strains from the NBC collection.</title>
        <authorList>
            <person name="Joergensen T.S."/>
            <person name="Alvarez Arevalo M."/>
            <person name="Sterndorff E.B."/>
            <person name="Faurdal D."/>
            <person name="Vuksanovic O."/>
            <person name="Mourched A.-S."/>
            <person name="Charusanti P."/>
            <person name="Shaw S."/>
            <person name="Blin K."/>
            <person name="Weber T."/>
        </authorList>
    </citation>
    <scope>NUCLEOTIDE SEQUENCE</scope>
    <source>
        <strain evidence="2">NBC_01482</strain>
    </source>
</reference>
<dbReference type="Proteomes" id="UP001432062">
    <property type="component" value="Chromosome"/>
</dbReference>
<dbReference type="RefSeq" id="WP_327099336.1">
    <property type="nucleotide sequence ID" value="NZ_CP109149.1"/>
</dbReference>
<evidence type="ECO:0000313" key="2">
    <source>
        <dbReference type="EMBL" id="WUV46077.1"/>
    </source>
</evidence>
<gene>
    <name evidence="2" type="ORF">OG563_44595</name>
</gene>
<dbReference type="EMBL" id="CP109441">
    <property type="protein sequence ID" value="WUV46077.1"/>
    <property type="molecule type" value="Genomic_DNA"/>
</dbReference>
<name>A0ABZ1YS61_9NOCA</name>
<sequence length="191" mass="21151">MASAQQATPARRPRKGKKSGPVTEYCALWHIKPGHAEQVIDEIAAGLSSRGDVRDMYKKIGVHDARYVVLDNGTRLLITISFDLDFDPYFDDAIASLVGGDKSQIKFGWMNHLVEAPEGGYDSMSWEAFKNWLVETQTEADIFANTNDATVQEIDKALRVQQAFQQVLDHPEAAQALQHPALKPLLEEAAG</sequence>
<proteinExistence type="predicted"/>
<protein>
    <submittedName>
        <fullName evidence="2">Uncharacterized protein</fullName>
    </submittedName>
</protein>
<keyword evidence="3" id="KW-1185">Reference proteome</keyword>
<evidence type="ECO:0000256" key="1">
    <source>
        <dbReference type="SAM" id="MobiDB-lite"/>
    </source>
</evidence>
<organism evidence="2 3">
    <name type="scientific">Nocardia vinacea</name>
    <dbReference type="NCBI Taxonomy" id="96468"/>
    <lineage>
        <taxon>Bacteria</taxon>
        <taxon>Bacillati</taxon>
        <taxon>Actinomycetota</taxon>
        <taxon>Actinomycetes</taxon>
        <taxon>Mycobacteriales</taxon>
        <taxon>Nocardiaceae</taxon>
        <taxon>Nocardia</taxon>
    </lineage>
</organism>
<feature type="region of interest" description="Disordered" evidence="1">
    <location>
        <begin position="1"/>
        <end position="21"/>
    </location>
</feature>